<dbReference type="InterPro" id="IPR057057">
    <property type="entry name" value="Spectrin_SYNE1"/>
</dbReference>
<feature type="region of interest" description="Disordered" evidence="2">
    <location>
        <begin position="1"/>
        <end position="22"/>
    </location>
</feature>
<gene>
    <name evidence="4" type="ORF">DILT_LOCUS7225</name>
</gene>
<accession>A0A3P7L415</accession>
<protein>
    <recommendedName>
        <fullName evidence="3">Nesprin-1 spectrin repeats region domain-containing protein</fullName>
    </recommendedName>
</protein>
<feature type="domain" description="Nesprin-1 spectrin repeats region" evidence="3">
    <location>
        <begin position="162"/>
        <end position="286"/>
    </location>
</feature>
<keyword evidence="1" id="KW-0175">Coiled coil</keyword>
<dbReference type="SUPFAM" id="SSF46966">
    <property type="entry name" value="Spectrin repeat"/>
    <property type="match status" value="1"/>
</dbReference>
<evidence type="ECO:0000256" key="2">
    <source>
        <dbReference type="SAM" id="MobiDB-lite"/>
    </source>
</evidence>
<dbReference type="Proteomes" id="UP000281553">
    <property type="component" value="Unassembled WGS sequence"/>
</dbReference>
<evidence type="ECO:0000256" key="1">
    <source>
        <dbReference type="SAM" id="Coils"/>
    </source>
</evidence>
<keyword evidence="5" id="KW-1185">Reference proteome</keyword>
<evidence type="ECO:0000313" key="5">
    <source>
        <dbReference type="Proteomes" id="UP000281553"/>
    </source>
</evidence>
<dbReference type="EMBL" id="UYRU01051343">
    <property type="protein sequence ID" value="VDN11394.1"/>
    <property type="molecule type" value="Genomic_DNA"/>
</dbReference>
<proteinExistence type="predicted"/>
<evidence type="ECO:0000313" key="4">
    <source>
        <dbReference type="EMBL" id="VDN11394.1"/>
    </source>
</evidence>
<evidence type="ECO:0000259" key="3">
    <source>
        <dbReference type="Pfam" id="PF25034"/>
    </source>
</evidence>
<dbReference type="Pfam" id="PF25034">
    <property type="entry name" value="Spectrin_SYNE1"/>
    <property type="match status" value="1"/>
</dbReference>
<organism evidence="4 5">
    <name type="scientific">Dibothriocephalus latus</name>
    <name type="common">Fish tapeworm</name>
    <name type="synonym">Diphyllobothrium latum</name>
    <dbReference type="NCBI Taxonomy" id="60516"/>
    <lineage>
        <taxon>Eukaryota</taxon>
        <taxon>Metazoa</taxon>
        <taxon>Spiralia</taxon>
        <taxon>Lophotrochozoa</taxon>
        <taxon>Platyhelminthes</taxon>
        <taxon>Cestoda</taxon>
        <taxon>Eucestoda</taxon>
        <taxon>Diphyllobothriidea</taxon>
        <taxon>Diphyllobothriidae</taxon>
        <taxon>Dibothriocephalus</taxon>
    </lineage>
</organism>
<dbReference type="OrthoDB" id="18853at2759"/>
<dbReference type="AlphaFoldDB" id="A0A3P7L415"/>
<sequence length="336" mass="37589">MVATNENAPTTENDNAATTPNIRIPPSVANAIQRRFNAVCQDAQLMLRRIRRLHVRWKLGDEIETIYEFIGYLNHLRCEKLEEANENLAVLEDFMTKKGLPQTMENDIAELTELAAQPDDVAIGVASETKDKQSTEHVSVPGSGMLAIQIKAGGGATVMRDIAETERNEANMFLSSLRVRWANAQTDLSVIGTMSEELSKKWEAYETEAAVLFSWLEDAEAKLRSPDVSTAEKRSLLSQVKRWRERLAVLNDLGQALIGHSSMKAGEALSTRLAEMAQRLEVFTNEVIDALLDAEFQCPQTTSVEEAEASTLEYRKELQATREMLRKQAEAEYRAS</sequence>
<name>A0A3P7L415_DIBLA</name>
<feature type="coiled-coil region" evidence="1">
    <location>
        <begin position="304"/>
        <end position="335"/>
    </location>
</feature>
<reference evidence="4 5" key="1">
    <citation type="submission" date="2018-11" db="EMBL/GenBank/DDBJ databases">
        <authorList>
            <consortium name="Pathogen Informatics"/>
        </authorList>
    </citation>
    <scope>NUCLEOTIDE SEQUENCE [LARGE SCALE GENOMIC DNA]</scope>
</reference>
<dbReference type="Gene3D" id="1.20.58.60">
    <property type="match status" value="1"/>
</dbReference>
<feature type="compositionally biased region" description="Polar residues" evidence="2">
    <location>
        <begin position="1"/>
        <end position="21"/>
    </location>
</feature>